<name>A0A1Y3BUA7_EURMA</name>
<feature type="non-terminal residue" evidence="1">
    <location>
        <position position="72"/>
    </location>
</feature>
<evidence type="ECO:0000313" key="2">
    <source>
        <dbReference type="Proteomes" id="UP000194236"/>
    </source>
</evidence>
<accession>A0A1Y3BUA7</accession>
<dbReference type="Proteomes" id="UP000194236">
    <property type="component" value="Unassembled WGS sequence"/>
</dbReference>
<reference evidence="1 2" key="1">
    <citation type="submission" date="2017-03" db="EMBL/GenBank/DDBJ databases">
        <title>Genome Survey of Euroglyphus maynei.</title>
        <authorList>
            <person name="Arlian L.G."/>
            <person name="Morgan M.S."/>
            <person name="Rider S.D."/>
        </authorList>
    </citation>
    <scope>NUCLEOTIDE SEQUENCE [LARGE SCALE GENOMIC DNA]</scope>
    <source>
        <strain evidence="1">Arlian Lab</strain>
        <tissue evidence="1">Whole body</tissue>
    </source>
</reference>
<keyword evidence="2" id="KW-1185">Reference proteome</keyword>
<sequence>MIHFQHQLSETMEHYHNKLQVQVLQFQHLKFQEIFHNHHLVRFHQNRQLKIDVVIRFCIQNYRKYTASLAQF</sequence>
<dbReference type="EMBL" id="MUJZ01004035">
    <property type="protein sequence ID" value="OTF83363.1"/>
    <property type="molecule type" value="Genomic_DNA"/>
</dbReference>
<evidence type="ECO:0000313" key="1">
    <source>
        <dbReference type="EMBL" id="OTF83363.1"/>
    </source>
</evidence>
<dbReference type="AlphaFoldDB" id="A0A1Y3BUA7"/>
<organism evidence="1 2">
    <name type="scientific">Euroglyphus maynei</name>
    <name type="common">Mayne's house dust mite</name>
    <dbReference type="NCBI Taxonomy" id="6958"/>
    <lineage>
        <taxon>Eukaryota</taxon>
        <taxon>Metazoa</taxon>
        <taxon>Ecdysozoa</taxon>
        <taxon>Arthropoda</taxon>
        <taxon>Chelicerata</taxon>
        <taxon>Arachnida</taxon>
        <taxon>Acari</taxon>
        <taxon>Acariformes</taxon>
        <taxon>Sarcoptiformes</taxon>
        <taxon>Astigmata</taxon>
        <taxon>Psoroptidia</taxon>
        <taxon>Analgoidea</taxon>
        <taxon>Pyroglyphidae</taxon>
        <taxon>Pyroglyphinae</taxon>
        <taxon>Euroglyphus</taxon>
    </lineage>
</organism>
<comment type="caution">
    <text evidence="1">The sequence shown here is derived from an EMBL/GenBank/DDBJ whole genome shotgun (WGS) entry which is preliminary data.</text>
</comment>
<proteinExistence type="predicted"/>
<gene>
    <name evidence="1" type="ORF">BLA29_011339</name>
</gene>
<protein>
    <submittedName>
        <fullName evidence="1">Uncharacterized protein</fullName>
    </submittedName>
</protein>